<dbReference type="RefSeq" id="WP_341375996.1">
    <property type="nucleotide sequence ID" value="NZ_JBBUTF010000021.1"/>
</dbReference>
<dbReference type="PANTHER" id="PTHR41247:SF1">
    <property type="entry name" value="HTH-TYPE TRANSCRIPTIONAL REPRESSOR YCNK"/>
    <property type="match status" value="1"/>
</dbReference>
<dbReference type="InterPro" id="IPR006311">
    <property type="entry name" value="TAT_signal"/>
</dbReference>
<dbReference type="PANTHER" id="PTHR41247">
    <property type="entry name" value="HTH-TYPE TRANSCRIPTIONAL REPRESSOR YCNK"/>
    <property type="match status" value="1"/>
</dbReference>
<accession>A0ABU9BE60</accession>
<evidence type="ECO:0000313" key="2">
    <source>
        <dbReference type="EMBL" id="MEK8028210.1"/>
    </source>
</evidence>
<name>A0ABU9BE60_9BURK</name>
<sequence length="221" mass="23719">MRPLRRRLLWTALGLGGGTAALGASLVSVLAPPLQRRDGLRADGRESPAPGNADAPGPGTEICIVAPPEPWDAASGIARDAPRTPSARSRCPVCGMFVARHPRWAAQVLHRDGQAQFFDSPLHLLLFLQAPARWRPGWQAADLPGRWLADHEDGHWVPLAQAHLVEGSRTPGPMRTPDLPAFADARRAGRHAAQEGGQVRPARALLQALPPALQALGPHRH</sequence>
<dbReference type="PROSITE" id="PS51318">
    <property type="entry name" value="TAT"/>
    <property type="match status" value="1"/>
</dbReference>
<gene>
    <name evidence="2" type="ORF">AACH11_19795</name>
</gene>
<proteinExistence type="predicted"/>
<reference evidence="2 3" key="1">
    <citation type="submission" date="2024-04" db="EMBL/GenBank/DDBJ databases">
        <title>Novel species of the genus Ideonella isolated from streams.</title>
        <authorList>
            <person name="Lu H."/>
        </authorList>
    </citation>
    <scope>NUCLEOTIDE SEQUENCE [LARGE SCALE GENOMIC DNA]</scope>
    <source>
        <strain evidence="2 3">BYS139W</strain>
    </source>
</reference>
<dbReference type="Pfam" id="PF05573">
    <property type="entry name" value="NosL"/>
    <property type="match status" value="1"/>
</dbReference>
<dbReference type="EMBL" id="JBBUTF010000021">
    <property type="protein sequence ID" value="MEK8028210.1"/>
    <property type="molecule type" value="Genomic_DNA"/>
</dbReference>
<dbReference type="InterPro" id="IPR008719">
    <property type="entry name" value="N2O_reductase_NosL"/>
</dbReference>
<dbReference type="Proteomes" id="UP001368500">
    <property type="component" value="Unassembled WGS sequence"/>
</dbReference>
<organism evidence="2 3">
    <name type="scientific">Pseudaquabacterium rugosum</name>
    <dbReference type="NCBI Taxonomy" id="2984194"/>
    <lineage>
        <taxon>Bacteria</taxon>
        <taxon>Pseudomonadati</taxon>
        <taxon>Pseudomonadota</taxon>
        <taxon>Betaproteobacteria</taxon>
        <taxon>Burkholderiales</taxon>
        <taxon>Sphaerotilaceae</taxon>
        <taxon>Pseudaquabacterium</taxon>
    </lineage>
</organism>
<evidence type="ECO:0000313" key="3">
    <source>
        <dbReference type="Proteomes" id="UP001368500"/>
    </source>
</evidence>
<dbReference type="SUPFAM" id="SSF160387">
    <property type="entry name" value="NosL/MerB-like"/>
    <property type="match status" value="1"/>
</dbReference>
<feature type="region of interest" description="Disordered" evidence="1">
    <location>
        <begin position="38"/>
        <end position="59"/>
    </location>
</feature>
<evidence type="ECO:0000256" key="1">
    <source>
        <dbReference type="SAM" id="MobiDB-lite"/>
    </source>
</evidence>
<protein>
    <submittedName>
        <fullName evidence="2">Nitrous oxide reductase accessory protein NosL</fullName>
    </submittedName>
</protein>
<feature type="compositionally biased region" description="Low complexity" evidence="1">
    <location>
        <begin position="48"/>
        <end position="59"/>
    </location>
</feature>
<keyword evidence="3" id="KW-1185">Reference proteome</keyword>
<comment type="caution">
    <text evidence="2">The sequence shown here is derived from an EMBL/GenBank/DDBJ whole genome shotgun (WGS) entry which is preliminary data.</text>
</comment>